<dbReference type="OrthoDB" id="4319884at2"/>
<dbReference type="PANTHER" id="PTHR42708">
    <property type="entry name" value="ATP/GTP-BINDING PROTEIN-RELATED"/>
    <property type="match status" value="1"/>
</dbReference>
<dbReference type="Gene3D" id="3.40.50.300">
    <property type="entry name" value="P-loop containing nucleotide triphosphate hydrolases"/>
    <property type="match status" value="1"/>
</dbReference>
<dbReference type="InterPro" id="IPR004130">
    <property type="entry name" value="Gpn"/>
</dbReference>
<dbReference type="InterPro" id="IPR027417">
    <property type="entry name" value="P-loop_NTPase"/>
</dbReference>
<name>A0A285H466_9ACTN</name>
<keyword evidence="3" id="KW-0378">Hydrolase</keyword>
<evidence type="ECO:0000256" key="2">
    <source>
        <dbReference type="ARBA" id="ARBA00022741"/>
    </source>
</evidence>
<keyword evidence="4" id="KW-0342">GTP-binding</keyword>
<dbReference type="EMBL" id="OBDY01000003">
    <property type="protein sequence ID" value="SNY30552.1"/>
    <property type="molecule type" value="Genomic_DNA"/>
</dbReference>
<dbReference type="PANTHER" id="PTHR42708:SF1">
    <property type="entry name" value="GLIDING MOTILITY PROTEIN MGLA"/>
    <property type="match status" value="1"/>
</dbReference>
<gene>
    <name evidence="5" type="ORF">SAMN05421748_103426</name>
</gene>
<protein>
    <submittedName>
        <fullName evidence="5">Signal recognition particle receptor subunit beta, a GTPase</fullName>
    </submittedName>
</protein>
<dbReference type="Pfam" id="PF03029">
    <property type="entry name" value="ATP_bind_1"/>
    <property type="match status" value="1"/>
</dbReference>
<sequence>MDSVRSNGGGREGRIPVALKILIAGGFGAGKTTMVGSVSEIRPLQTEEVLTGVDGADSVDGVEAKTTTTVTMDFGRITITEDLQLYLFGTPGQDRFWFLWDELSQGALGAVVLADTRRLADCFPSIDYFEQRGTPFVVAVNCFESEQRFGADAVSRALDLDGDVPVVLFDAREPQAARNVLIELVEYVARRQLTSASR</sequence>
<evidence type="ECO:0000313" key="6">
    <source>
        <dbReference type="Proteomes" id="UP000219612"/>
    </source>
</evidence>
<evidence type="ECO:0000256" key="4">
    <source>
        <dbReference type="ARBA" id="ARBA00023134"/>
    </source>
</evidence>
<dbReference type="Proteomes" id="UP000219612">
    <property type="component" value="Unassembled WGS sequence"/>
</dbReference>
<evidence type="ECO:0000313" key="5">
    <source>
        <dbReference type="EMBL" id="SNY30552.1"/>
    </source>
</evidence>
<dbReference type="RefSeq" id="WP_097319746.1">
    <property type="nucleotide sequence ID" value="NZ_OBDY01000003.1"/>
</dbReference>
<proteinExistence type="inferred from homology"/>
<evidence type="ECO:0000256" key="1">
    <source>
        <dbReference type="ARBA" id="ARBA00005290"/>
    </source>
</evidence>
<accession>A0A285H466</accession>
<reference evidence="5 6" key="1">
    <citation type="submission" date="2017-09" db="EMBL/GenBank/DDBJ databases">
        <authorList>
            <person name="Ehlers B."/>
            <person name="Leendertz F.H."/>
        </authorList>
    </citation>
    <scope>NUCLEOTIDE SEQUENCE [LARGE SCALE GENOMIC DNA]</scope>
    <source>
        <strain evidence="5 6">CGMCC 4.6857</strain>
    </source>
</reference>
<keyword evidence="2" id="KW-0547">Nucleotide-binding</keyword>
<keyword evidence="5" id="KW-0675">Receptor</keyword>
<evidence type="ECO:0000256" key="3">
    <source>
        <dbReference type="ARBA" id="ARBA00022801"/>
    </source>
</evidence>
<dbReference type="SUPFAM" id="SSF52540">
    <property type="entry name" value="P-loop containing nucleoside triphosphate hydrolases"/>
    <property type="match status" value="1"/>
</dbReference>
<dbReference type="GO" id="GO:0005525">
    <property type="term" value="F:GTP binding"/>
    <property type="evidence" value="ECO:0007669"/>
    <property type="project" value="UniProtKB-KW"/>
</dbReference>
<dbReference type="AlphaFoldDB" id="A0A285H466"/>
<dbReference type="InterPro" id="IPR052705">
    <property type="entry name" value="Gliding_Motility_GTPase"/>
</dbReference>
<dbReference type="CDD" id="cd00882">
    <property type="entry name" value="Ras_like_GTPase"/>
    <property type="match status" value="1"/>
</dbReference>
<organism evidence="5 6">
    <name type="scientific">Paractinoplanes atraurantiacus</name>
    <dbReference type="NCBI Taxonomy" id="1036182"/>
    <lineage>
        <taxon>Bacteria</taxon>
        <taxon>Bacillati</taxon>
        <taxon>Actinomycetota</taxon>
        <taxon>Actinomycetes</taxon>
        <taxon>Micromonosporales</taxon>
        <taxon>Micromonosporaceae</taxon>
        <taxon>Paractinoplanes</taxon>
    </lineage>
</organism>
<dbReference type="GO" id="GO:0016787">
    <property type="term" value="F:hydrolase activity"/>
    <property type="evidence" value="ECO:0007669"/>
    <property type="project" value="UniProtKB-KW"/>
</dbReference>
<comment type="similarity">
    <text evidence="1">Belongs to the GPN-loop GTPase family.</text>
</comment>
<keyword evidence="6" id="KW-1185">Reference proteome</keyword>